<gene>
    <name evidence="1" type="ORF">EK386_18950</name>
</gene>
<organism evidence="1 2">
    <name type="scientific">Lysinibacillus antri</name>
    <dbReference type="NCBI Taxonomy" id="2498145"/>
    <lineage>
        <taxon>Bacteria</taxon>
        <taxon>Bacillati</taxon>
        <taxon>Bacillota</taxon>
        <taxon>Bacilli</taxon>
        <taxon>Bacillales</taxon>
        <taxon>Bacillaceae</taxon>
        <taxon>Lysinibacillus</taxon>
    </lineage>
</organism>
<evidence type="ECO:0000313" key="2">
    <source>
        <dbReference type="Proteomes" id="UP000287910"/>
    </source>
</evidence>
<name>A0A3S0P1N0_9BACI</name>
<keyword evidence="2" id="KW-1185">Reference proteome</keyword>
<dbReference type="AlphaFoldDB" id="A0A3S0P1N0"/>
<dbReference type="Proteomes" id="UP000287910">
    <property type="component" value="Unassembled WGS sequence"/>
</dbReference>
<reference evidence="1 2" key="1">
    <citation type="submission" date="2018-12" db="EMBL/GenBank/DDBJ databases">
        <title>Lysinibacillus antri sp. nov., isolated from a cave soil.</title>
        <authorList>
            <person name="Narsing Rao M.P."/>
            <person name="Zhang H."/>
            <person name="Dong Z.-Y."/>
            <person name="Niu X.-K."/>
            <person name="Zhang K."/>
            <person name="Fang B.-Z."/>
            <person name="Kang Y.-Q."/>
            <person name="Xiao M."/>
            <person name="Li W.-J."/>
        </authorList>
    </citation>
    <scope>NUCLEOTIDE SEQUENCE [LARGE SCALE GENOMIC DNA]</scope>
    <source>
        <strain evidence="1 2">SYSU K30002</strain>
    </source>
</reference>
<dbReference type="Pfam" id="PF25735">
    <property type="entry name" value="Phage_L5_gp82"/>
    <property type="match status" value="1"/>
</dbReference>
<dbReference type="InterPro" id="IPR058002">
    <property type="entry name" value="Gp82"/>
</dbReference>
<sequence>MIYVVNGKKLENGQAVRVYRNIRKNIFSIQDRKTRRIIAYADSLLLTDVEMKVGRAGQLRVRKERQKNIHAFIVGKFLENDNQEVIMKDNWKPVYYNPYKTDTFINLENGEPVYKAPRGYLEDGKCFIAIEE</sequence>
<proteinExistence type="predicted"/>
<accession>A0A3S0P1N0</accession>
<evidence type="ECO:0000313" key="1">
    <source>
        <dbReference type="EMBL" id="RUL46529.1"/>
    </source>
</evidence>
<dbReference type="RefSeq" id="WP_126660748.1">
    <property type="nucleotide sequence ID" value="NZ_RYYR01000044.1"/>
</dbReference>
<protein>
    <submittedName>
        <fullName evidence="1">Uncharacterized protein</fullName>
    </submittedName>
</protein>
<comment type="caution">
    <text evidence="1">The sequence shown here is derived from an EMBL/GenBank/DDBJ whole genome shotgun (WGS) entry which is preliminary data.</text>
</comment>
<dbReference type="EMBL" id="RYYR01000044">
    <property type="protein sequence ID" value="RUL46529.1"/>
    <property type="molecule type" value="Genomic_DNA"/>
</dbReference>